<evidence type="ECO:0000256" key="5">
    <source>
        <dbReference type="ARBA" id="ARBA00041575"/>
    </source>
</evidence>
<dbReference type="GO" id="GO:0036503">
    <property type="term" value="P:ERAD pathway"/>
    <property type="evidence" value="ECO:0007669"/>
    <property type="project" value="TreeGrafter"/>
</dbReference>
<dbReference type="CDD" id="cd16117">
    <property type="entry name" value="UBX_UBXN4"/>
    <property type="match status" value="1"/>
</dbReference>
<feature type="region of interest" description="Disordered" evidence="8">
    <location>
        <begin position="259"/>
        <end position="292"/>
    </location>
</feature>
<dbReference type="EMBL" id="CAEY01001565">
    <property type="status" value="NOT_ANNOTATED_CDS"/>
    <property type="molecule type" value="Genomic_DNA"/>
</dbReference>
<organism evidence="10 11">
    <name type="scientific">Tetranychus urticae</name>
    <name type="common">Two-spotted spider mite</name>
    <dbReference type="NCBI Taxonomy" id="32264"/>
    <lineage>
        <taxon>Eukaryota</taxon>
        <taxon>Metazoa</taxon>
        <taxon>Ecdysozoa</taxon>
        <taxon>Arthropoda</taxon>
        <taxon>Chelicerata</taxon>
        <taxon>Arachnida</taxon>
        <taxon>Acari</taxon>
        <taxon>Acariformes</taxon>
        <taxon>Trombidiformes</taxon>
        <taxon>Prostigmata</taxon>
        <taxon>Eleutherengona</taxon>
        <taxon>Raphignathae</taxon>
        <taxon>Tetranychoidea</taxon>
        <taxon>Tetranychidae</taxon>
        <taxon>Tetranychus</taxon>
    </lineage>
</organism>
<dbReference type="PANTHER" id="PTHR46424:SF1">
    <property type="entry name" value="UBX DOMAIN-CONTAINING PROTEIN 4"/>
    <property type="match status" value="1"/>
</dbReference>
<accession>T1K4A0</accession>
<comment type="subunit">
    <text evidence="3">Directly interacts with VCP. Interacts with UBQLN1. Forms a complex with VCP and UBQLN1.</text>
</comment>
<proteinExistence type="predicted"/>
<dbReference type="Pfam" id="PF00789">
    <property type="entry name" value="UBX"/>
    <property type="match status" value="1"/>
</dbReference>
<keyword evidence="11" id="KW-1185">Reference proteome</keyword>
<dbReference type="AlphaFoldDB" id="T1K4A0"/>
<keyword evidence="7" id="KW-0175">Coiled coil</keyword>
<comment type="function">
    <text evidence="6">Involved in endoplasmic reticulum-associated protein degradation (ERAD). Acts as a platform to recruit both UBQLN1 and VCP to the ER during ERAD.</text>
</comment>
<evidence type="ECO:0000256" key="8">
    <source>
        <dbReference type="SAM" id="MobiDB-lite"/>
    </source>
</evidence>
<sequence length="481" mass="54212">MWFSGSVAEAVDKSKKEKKLFLVFIEGKDDVSKKMSDLLTNLRDEILSVMQREVVAIKVEEGSENCKLFGQIYPILMVPSIYCISNTGVNLEVIPGFLTEQEFMDKLDKVLIVHKANLTQPIQQSVPVTNPVTPVQPVLASVSTAPALSTTTSVPTSSSGDKKEVASDNNEQPAFDEKIAKAQQLLEQIKMKKAKEEEEKTKQQELDRIRSGKELAKAKARREELEMAELVKEREKEKREAIEARKRILAQIEADKEERRRRNELFKVPSCQKSEPKSGNSGTSSSKSNENESRIQFRFPDGSFTNQTFGADDPLCALRQFVIDTSPYRNFTLSTSYPKRVFTSDDLTRSLRDLELTPSSVLLVISSPSVVSKATSIVSTNIFLQIWPYIMTPFFWIWTFITSLFRTPPSPAQSASSPSSSGSQAGSSVRKRVDEEREQRLLKRQKESKLLNRDGNVARLRDNHDDKDDDGTWNGNSTQQM</sequence>
<dbReference type="eggNOG" id="KOG2507">
    <property type="taxonomic scope" value="Eukaryota"/>
</dbReference>
<feature type="compositionally biased region" description="Low complexity" evidence="8">
    <location>
        <begin position="412"/>
        <end position="428"/>
    </location>
</feature>
<evidence type="ECO:0000313" key="11">
    <source>
        <dbReference type="Proteomes" id="UP000015104"/>
    </source>
</evidence>
<reference evidence="10" key="2">
    <citation type="submission" date="2015-06" db="UniProtKB">
        <authorList>
            <consortium name="EnsemblMetazoa"/>
        </authorList>
    </citation>
    <scope>IDENTIFICATION</scope>
</reference>
<evidence type="ECO:0000259" key="9">
    <source>
        <dbReference type="PROSITE" id="PS50033"/>
    </source>
</evidence>
<feature type="compositionally biased region" description="Basic and acidic residues" evidence="8">
    <location>
        <begin position="431"/>
        <end position="452"/>
    </location>
</feature>
<dbReference type="OrthoDB" id="2445133at2759"/>
<dbReference type="InterPro" id="IPR036249">
    <property type="entry name" value="Thioredoxin-like_sf"/>
</dbReference>
<evidence type="ECO:0000256" key="7">
    <source>
        <dbReference type="SAM" id="Coils"/>
    </source>
</evidence>
<name>T1K4A0_TETUR</name>
<evidence type="ECO:0000256" key="4">
    <source>
        <dbReference type="ARBA" id="ARBA00040925"/>
    </source>
</evidence>
<feature type="coiled-coil region" evidence="7">
    <location>
        <begin position="179"/>
        <end position="247"/>
    </location>
</feature>
<dbReference type="OMA" id="FEPNNTS"/>
<dbReference type="Pfam" id="PF23187">
    <property type="entry name" value="UBX7_N"/>
    <property type="match status" value="1"/>
</dbReference>
<dbReference type="SMART" id="SM00166">
    <property type="entry name" value="UBX"/>
    <property type="match status" value="1"/>
</dbReference>
<dbReference type="SUPFAM" id="SSF54236">
    <property type="entry name" value="Ubiquitin-like"/>
    <property type="match status" value="1"/>
</dbReference>
<feature type="compositionally biased region" description="Low complexity" evidence="8">
    <location>
        <begin position="277"/>
        <end position="288"/>
    </location>
</feature>
<evidence type="ECO:0000256" key="6">
    <source>
        <dbReference type="ARBA" id="ARBA00046062"/>
    </source>
</evidence>
<dbReference type="CDD" id="cd22249">
    <property type="entry name" value="UDM1_RNF168_RNF169-like"/>
    <property type="match status" value="1"/>
</dbReference>
<feature type="domain" description="UBX" evidence="9">
    <location>
        <begin position="288"/>
        <end position="364"/>
    </location>
</feature>
<evidence type="ECO:0000313" key="10">
    <source>
        <dbReference type="EnsemblMetazoa" id="tetur05g01840.1"/>
    </source>
</evidence>
<gene>
    <name evidence="10" type="primary">107360413</name>
</gene>
<dbReference type="InterPro" id="IPR001012">
    <property type="entry name" value="UBX_dom"/>
</dbReference>
<dbReference type="GO" id="GO:0006986">
    <property type="term" value="P:response to unfolded protein"/>
    <property type="evidence" value="ECO:0007669"/>
    <property type="project" value="UniProtKB-KW"/>
</dbReference>
<protein>
    <recommendedName>
        <fullName evidence="4">UBX domain-containing protein 4</fullName>
    </recommendedName>
    <alternativeName>
        <fullName evidence="5">UBX domain-containing protein 2</fullName>
    </alternativeName>
</protein>
<comment type="subcellular location">
    <subcellularLocation>
        <location evidence="1">Endoplasmic reticulum membrane</location>
        <topology evidence="1">Peripheral membrane protein</topology>
    </subcellularLocation>
</comment>
<dbReference type="GO" id="GO:0005789">
    <property type="term" value="C:endoplasmic reticulum membrane"/>
    <property type="evidence" value="ECO:0007669"/>
    <property type="project" value="UniProtKB-SubCell"/>
</dbReference>
<dbReference type="KEGG" id="tut:107360413"/>
<evidence type="ECO:0000256" key="1">
    <source>
        <dbReference type="ARBA" id="ARBA00004406"/>
    </source>
</evidence>
<dbReference type="Gene3D" id="3.10.20.90">
    <property type="entry name" value="Phosphatidylinositol 3-kinase Catalytic Subunit, Chain A, domain 1"/>
    <property type="match status" value="1"/>
</dbReference>
<dbReference type="PROSITE" id="PS50033">
    <property type="entry name" value="UBX"/>
    <property type="match status" value="1"/>
</dbReference>
<feature type="compositionally biased region" description="Low complexity" evidence="8">
    <location>
        <begin position="148"/>
        <end position="159"/>
    </location>
</feature>
<dbReference type="STRING" id="32264.T1K4A0"/>
<dbReference type="Proteomes" id="UP000015104">
    <property type="component" value="Unassembled WGS sequence"/>
</dbReference>
<feature type="region of interest" description="Disordered" evidence="8">
    <location>
        <begin position="148"/>
        <end position="175"/>
    </location>
</feature>
<dbReference type="HOGENOM" id="CLU_039222_1_1_1"/>
<evidence type="ECO:0000256" key="2">
    <source>
        <dbReference type="ARBA" id="ARBA00023230"/>
    </source>
</evidence>
<dbReference type="PANTHER" id="PTHR46424">
    <property type="entry name" value="UBX DOMAIN-CONTAINING PROTEIN 4"/>
    <property type="match status" value="1"/>
</dbReference>
<feature type="region of interest" description="Disordered" evidence="8">
    <location>
        <begin position="411"/>
        <end position="481"/>
    </location>
</feature>
<dbReference type="Gene3D" id="3.40.30.10">
    <property type="entry name" value="Glutaredoxin"/>
    <property type="match status" value="1"/>
</dbReference>
<dbReference type="EnsemblMetazoa" id="tetur05g01840.1">
    <property type="protein sequence ID" value="tetur05g01840.1"/>
    <property type="gene ID" value="tetur05g01840"/>
</dbReference>
<keyword evidence="2" id="KW-0834">Unfolded protein response</keyword>
<dbReference type="InterPro" id="IPR029071">
    <property type="entry name" value="Ubiquitin-like_domsf"/>
</dbReference>
<dbReference type="SUPFAM" id="SSF52833">
    <property type="entry name" value="Thioredoxin-like"/>
    <property type="match status" value="1"/>
</dbReference>
<reference evidence="11" key="1">
    <citation type="submission" date="2011-08" db="EMBL/GenBank/DDBJ databases">
        <authorList>
            <person name="Rombauts S."/>
        </authorList>
    </citation>
    <scope>NUCLEOTIDE SEQUENCE</scope>
    <source>
        <strain evidence="11">London</strain>
    </source>
</reference>
<evidence type="ECO:0000256" key="3">
    <source>
        <dbReference type="ARBA" id="ARBA00038812"/>
    </source>
</evidence>